<accession>A0A7N0RE77</accession>
<evidence type="ECO:0000313" key="1">
    <source>
        <dbReference type="EnsemblPlants" id="Kaladp0008s0788.1.v1.1"/>
    </source>
</evidence>
<organism evidence="1 2">
    <name type="scientific">Kalanchoe fedtschenkoi</name>
    <name type="common">Lavender scallops</name>
    <name type="synonym">South American air plant</name>
    <dbReference type="NCBI Taxonomy" id="63787"/>
    <lineage>
        <taxon>Eukaryota</taxon>
        <taxon>Viridiplantae</taxon>
        <taxon>Streptophyta</taxon>
        <taxon>Embryophyta</taxon>
        <taxon>Tracheophyta</taxon>
        <taxon>Spermatophyta</taxon>
        <taxon>Magnoliopsida</taxon>
        <taxon>eudicotyledons</taxon>
        <taxon>Gunneridae</taxon>
        <taxon>Pentapetalae</taxon>
        <taxon>Saxifragales</taxon>
        <taxon>Crassulaceae</taxon>
        <taxon>Kalanchoe</taxon>
    </lineage>
</organism>
<sequence>MLPLLTIWMVSWIEARHRPLTEEILALAFQSGAVWIQSDLGADMTLSQECGGTGLADSFCELSRLAQ</sequence>
<proteinExistence type="predicted"/>
<protein>
    <submittedName>
        <fullName evidence="1">Uncharacterized protein</fullName>
    </submittedName>
</protein>
<name>A0A7N0RE77_KALFE</name>
<keyword evidence="2" id="KW-1185">Reference proteome</keyword>
<dbReference type="Gramene" id="Kaladp0008s0788.1.v1.1">
    <property type="protein sequence ID" value="Kaladp0008s0788.1.v1.1"/>
    <property type="gene ID" value="Kaladp0008s0788.v1.1"/>
</dbReference>
<evidence type="ECO:0000313" key="2">
    <source>
        <dbReference type="Proteomes" id="UP000594263"/>
    </source>
</evidence>
<reference evidence="1" key="1">
    <citation type="submission" date="2021-01" db="UniProtKB">
        <authorList>
            <consortium name="EnsemblPlants"/>
        </authorList>
    </citation>
    <scope>IDENTIFICATION</scope>
</reference>
<dbReference type="EnsemblPlants" id="Kaladp0008s0788.1.v1.1">
    <property type="protein sequence ID" value="Kaladp0008s0788.1.v1.1"/>
    <property type="gene ID" value="Kaladp0008s0788.v1.1"/>
</dbReference>
<dbReference type="AlphaFoldDB" id="A0A7N0RE77"/>
<dbReference type="Proteomes" id="UP000594263">
    <property type="component" value="Unplaced"/>
</dbReference>